<proteinExistence type="predicted"/>
<evidence type="ECO:0000313" key="1">
    <source>
        <dbReference type="EMBL" id="JAH93080.1"/>
    </source>
</evidence>
<reference evidence="1" key="2">
    <citation type="journal article" date="2015" name="Fish Shellfish Immunol.">
        <title>Early steps in the European eel (Anguilla anguilla)-Vibrio vulnificus interaction in the gills: Role of the RtxA13 toxin.</title>
        <authorList>
            <person name="Callol A."/>
            <person name="Pajuelo D."/>
            <person name="Ebbesson L."/>
            <person name="Teles M."/>
            <person name="MacKenzie S."/>
            <person name="Amaro C."/>
        </authorList>
    </citation>
    <scope>NUCLEOTIDE SEQUENCE</scope>
</reference>
<accession>A0A0E9WU68</accession>
<dbReference type="EMBL" id="GBXM01015497">
    <property type="protein sequence ID" value="JAH93080.1"/>
    <property type="molecule type" value="Transcribed_RNA"/>
</dbReference>
<name>A0A0E9WU68_ANGAN</name>
<organism evidence="1">
    <name type="scientific">Anguilla anguilla</name>
    <name type="common">European freshwater eel</name>
    <name type="synonym">Muraena anguilla</name>
    <dbReference type="NCBI Taxonomy" id="7936"/>
    <lineage>
        <taxon>Eukaryota</taxon>
        <taxon>Metazoa</taxon>
        <taxon>Chordata</taxon>
        <taxon>Craniata</taxon>
        <taxon>Vertebrata</taxon>
        <taxon>Euteleostomi</taxon>
        <taxon>Actinopterygii</taxon>
        <taxon>Neopterygii</taxon>
        <taxon>Teleostei</taxon>
        <taxon>Anguilliformes</taxon>
        <taxon>Anguillidae</taxon>
        <taxon>Anguilla</taxon>
    </lineage>
</organism>
<protein>
    <submittedName>
        <fullName evidence="1">Uncharacterized protein</fullName>
    </submittedName>
</protein>
<dbReference type="AlphaFoldDB" id="A0A0E9WU68"/>
<sequence>MTFTSSAYKQRSHFKMLGMFGIESQLFCPSYGRNSLDLKFCQIWISKVIKYYLKNGKIVQNVYILHINNENEIQHIGIVGQTSVM</sequence>
<reference evidence="1" key="1">
    <citation type="submission" date="2014-11" db="EMBL/GenBank/DDBJ databases">
        <authorList>
            <person name="Amaro Gonzalez C."/>
        </authorList>
    </citation>
    <scope>NUCLEOTIDE SEQUENCE</scope>
</reference>